<evidence type="ECO:0000256" key="4">
    <source>
        <dbReference type="ARBA" id="ARBA00022989"/>
    </source>
</evidence>
<dbReference type="EMBL" id="CP058708">
    <property type="protein sequence ID" value="QLH50064.1"/>
    <property type="molecule type" value="Genomic_DNA"/>
</dbReference>
<dbReference type="PANTHER" id="PTHR30221">
    <property type="entry name" value="SMALL-CONDUCTANCE MECHANOSENSITIVE CHANNEL"/>
    <property type="match status" value="1"/>
</dbReference>
<dbReference type="Pfam" id="PF00924">
    <property type="entry name" value="MS_channel_2nd"/>
    <property type="match status" value="1"/>
</dbReference>
<dbReference type="KEGG" id="acog:HWD57_09940"/>
<evidence type="ECO:0000256" key="3">
    <source>
        <dbReference type="ARBA" id="ARBA00022692"/>
    </source>
</evidence>
<protein>
    <recommendedName>
        <fullName evidence="6">Small-conductance mechanosensitive channel</fullName>
    </recommendedName>
</protein>
<sequence>MTEVMQRIWSYFWLPETKYVIAAVVTLALLSLRLLPKERRRVGGTVAAFGLCLCGQLFGALLEALDYSRLAVMVHEIFVIGSGMALFRLVAIFVFRVILPRFGMVVVRIAEDIIVLVVYAVFIMGRLHIVGFDPSSLLTTSAVITAVLAFSMQDTLGNLLAGVALQLDNSLRTGDWIRIDDITGRVAQIRWRQTTIRTRNGDVVVIPNSQLMRGKFIVFGRTDITLWPWRRWVWFNVTYESSPTLVIQKIEATISSAEIPNVAREPRPTCVLMEFGPGYGRYALRYWMLDPQPDDPTDSTVRVHIFAALKRAGMQLAVPEQSLHITKENEAYRESLHRREIERRMVDLRKLELFAGLQEEELRTISERMVHAPFACGDVIFHQGDAPHWLYLLAAGEAEVWMDFADHSKRLFRTIHAGGTFGEKGVLTGEARRASVIARTDVVCYRLDQATVEEVIRSRPEIAEAVAEILARREAEMDAFIRQFSNASSDQAVSQPKAGMLAMIKNFLGL</sequence>
<evidence type="ECO:0000259" key="7">
    <source>
        <dbReference type="PROSITE" id="PS50042"/>
    </source>
</evidence>
<dbReference type="InterPro" id="IPR014710">
    <property type="entry name" value="RmlC-like_jellyroll"/>
</dbReference>
<name>A0A080MA47_9PROT</name>
<dbReference type="PROSITE" id="PS50042">
    <property type="entry name" value="CNMP_BINDING_3"/>
    <property type="match status" value="1"/>
</dbReference>
<dbReference type="PANTHER" id="PTHR30221:SF1">
    <property type="entry name" value="SMALL-CONDUCTANCE MECHANOSENSITIVE CHANNEL"/>
    <property type="match status" value="1"/>
</dbReference>
<dbReference type="InterPro" id="IPR010920">
    <property type="entry name" value="LSM_dom_sf"/>
</dbReference>
<evidence type="ECO:0000313" key="11">
    <source>
        <dbReference type="Proteomes" id="UP000509684"/>
    </source>
</evidence>
<keyword evidence="6" id="KW-0406">Ion transport</keyword>
<accession>A0A080MA47</accession>
<dbReference type="Gene3D" id="2.60.120.10">
    <property type="entry name" value="Jelly Rolls"/>
    <property type="match status" value="1"/>
</dbReference>
<comment type="function">
    <text evidence="6">Mechanosensitive channel that participates in the regulation of osmotic pressure changes within the cell, opening in response to stretch forces in the membrane lipid bilayer, without the need for other proteins. Contributes to normal resistance to hypoosmotic shock. Forms an ion channel of 1.0 nanosiemens conductance with a slight preference for anions.</text>
</comment>
<dbReference type="GO" id="GO:0008381">
    <property type="term" value="F:mechanosensitive monoatomic ion channel activity"/>
    <property type="evidence" value="ECO:0007669"/>
    <property type="project" value="InterPro"/>
</dbReference>
<reference evidence="8 10" key="1">
    <citation type="submission" date="2014-02" db="EMBL/GenBank/DDBJ databases">
        <title>Expanding our view of genomic diversity in Candidatus Accumulibacter clades.</title>
        <authorList>
            <person name="Skennerton C.T."/>
            <person name="Barr J.J."/>
            <person name="Slater F.R."/>
            <person name="Bond P.L."/>
            <person name="Tyson G.W."/>
        </authorList>
    </citation>
    <scope>NUCLEOTIDE SEQUENCE [LARGE SCALE GENOMIC DNA]</scope>
    <source>
        <strain evidence="10">SK-02</strain>
    </source>
</reference>
<feature type="transmembrane region" description="Helical" evidence="6">
    <location>
        <begin position="19"/>
        <end position="35"/>
    </location>
</feature>
<reference evidence="9" key="3">
    <citation type="submission" date="2020-06" db="EMBL/GenBank/DDBJ databases">
        <authorList>
            <person name="Arumugam K."/>
            <person name="Besarab I."/>
            <person name="Haryono M."/>
            <person name="Bagci C."/>
            <person name="Beier S."/>
            <person name="Buchfink B."/>
            <person name="Gorska A."/>
            <person name="Qiu G."/>
            <person name="Huson D.H."/>
            <person name="Williams R.B."/>
        </authorList>
    </citation>
    <scope>NUCLEOTIDE SEQUENCE</scope>
    <source>
        <strain evidence="9">SSA1</strain>
    </source>
</reference>
<dbReference type="SUPFAM" id="SSF50182">
    <property type="entry name" value="Sm-like ribonucleoproteins"/>
    <property type="match status" value="1"/>
</dbReference>
<keyword evidence="6" id="KW-0407">Ion channel</keyword>
<dbReference type="GO" id="GO:0005886">
    <property type="term" value="C:plasma membrane"/>
    <property type="evidence" value="ECO:0007669"/>
    <property type="project" value="UniProtKB-SubCell"/>
</dbReference>
<dbReference type="SUPFAM" id="SSF82689">
    <property type="entry name" value="Mechanosensitive channel protein MscS (YggB), C-terminal domain"/>
    <property type="match status" value="1"/>
</dbReference>
<dbReference type="InterPro" id="IPR006685">
    <property type="entry name" value="MscS_channel_2nd"/>
</dbReference>
<keyword evidence="4 6" id="KW-1133">Transmembrane helix</keyword>
<reference evidence="9 11" key="2">
    <citation type="journal article" date="2019" name="Microbiome">
        <title>Annotated bacterial chromosomes from frame-shift-corrected long-read metagenomic data.</title>
        <authorList>
            <person name="Arumugam K."/>
            <person name="Bagci C."/>
            <person name="Bessarab I."/>
            <person name="Beier S."/>
            <person name="Buchfink B."/>
            <person name="Gorska A."/>
            <person name="Qiu G."/>
            <person name="Huson D.H."/>
            <person name="Williams R.B.H."/>
        </authorList>
    </citation>
    <scope>NUCLEOTIDE SEQUENCE [LARGE SCALE GENOMIC DNA]</scope>
    <source>
        <strain evidence="9">SSA1</strain>
    </source>
</reference>
<dbReference type="EMBL" id="JDST02000009">
    <property type="protein sequence ID" value="KFB78098.1"/>
    <property type="molecule type" value="Genomic_DNA"/>
</dbReference>
<organism evidence="8 10">
    <name type="scientific">Candidatus Accumulibacter cognatus</name>
    <dbReference type="NCBI Taxonomy" id="2954383"/>
    <lineage>
        <taxon>Bacteria</taxon>
        <taxon>Pseudomonadati</taxon>
        <taxon>Pseudomonadota</taxon>
        <taxon>Betaproteobacteria</taxon>
        <taxon>Candidatus Accumulibacter</taxon>
    </lineage>
</organism>
<comment type="subcellular location">
    <subcellularLocation>
        <location evidence="6">Cell inner membrane</location>
        <topology evidence="6">Multi-pass membrane protein</topology>
    </subcellularLocation>
    <subcellularLocation>
        <location evidence="1">Cell membrane</location>
        <topology evidence="1">Multi-pass membrane protein</topology>
    </subcellularLocation>
</comment>
<keyword evidence="6" id="KW-0997">Cell inner membrane</keyword>
<dbReference type="InterPro" id="IPR018490">
    <property type="entry name" value="cNMP-bd_dom_sf"/>
</dbReference>
<dbReference type="CDD" id="cd00038">
    <property type="entry name" value="CAP_ED"/>
    <property type="match status" value="1"/>
</dbReference>
<dbReference type="InterPro" id="IPR011066">
    <property type="entry name" value="MscS_channel_C_sf"/>
</dbReference>
<dbReference type="Gene3D" id="3.30.70.100">
    <property type="match status" value="1"/>
</dbReference>
<keyword evidence="3 6" id="KW-0812">Transmembrane</keyword>
<dbReference type="AlphaFoldDB" id="A0A080MA47"/>
<dbReference type="SMART" id="SM00100">
    <property type="entry name" value="cNMP"/>
    <property type="match status" value="1"/>
</dbReference>
<dbReference type="InterPro" id="IPR045275">
    <property type="entry name" value="MscS_archaea/bacteria_type"/>
</dbReference>
<accession>A0A7D5SEE0</accession>
<feature type="transmembrane region" description="Helical" evidence="6">
    <location>
        <begin position="109"/>
        <end position="129"/>
    </location>
</feature>
<feature type="transmembrane region" description="Helical" evidence="6">
    <location>
        <begin position="77"/>
        <end position="97"/>
    </location>
</feature>
<dbReference type="Proteomes" id="UP000021315">
    <property type="component" value="Unassembled WGS sequence"/>
</dbReference>
<evidence type="ECO:0000313" key="8">
    <source>
        <dbReference type="EMBL" id="KFB78098.1"/>
    </source>
</evidence>
<evidence type="ECO:0000256" key="2">
    <source>
        <dbReference type="ARBA" id="ARBA00022475"/>
    </source>
</evidence>
<comment type="similarity">
    <text evidence="6">Belongs to the MscS (TC 1.A.23) family.</text>
</comment>
<dbReference type="Pfam" id="PF00027">
    <property type="entry name" value="cNMP_binding"/>
    <property type="match status" value="1"/>
</dbReference>
<evidence type="ECO:0000256" key="6">
    <source>
        <dbReference type="RuleBase" id="RU369025"/>
    </source>
</evidence>
<keyword evidence="5 6" id="KW-0472">Membrane</keyword>
<proteinExistence type="inferred from homology"/>
<dbReference type="Proteomes" id="UP000509684">
    <property type="component" value="Chromosome"/>
</dbReference>
<feature type="domain" description="Cyclic nucleotide-binding" evidence="7">
    <location>
        <begin position="353"/>
        <end position="473"/>
    </location>
</feature>
<comment type="subunit">
    <text evidence="6">Homoheptamer.</text>
</comment>
<evidence type="ECO:0000313" key="10">
    <source>
        <dbReference type="Proteomes" id="UP000021315"/>
    </source>
</evidence>
<dbReference type="RefSeq" id="WP_138677415.1">
    <property type="nucleotide sequence ID" value="NZ_JDST02000009.1"/>
</dbReference>
<dbReference type="SUPFAM" id="SSF51206">
    <property type="entry name" value="cAMP-binding domain-like"/>
    <property type="match status" value="1"/>
</dbReference>
<keyword evidence="6" id="KW-0813">Transport</keyword>
<dbReference type="Gene3D" id="2.30.30.60">
    <property type="match status" value="1"/>
</dbReference>
<keyword evidence="10" id="KW-1185">Reference proteome</keyword>
<keyword evidence="2" id="KW-1003">Cell membrane</keyword>
<dbReference type="Gene3D" id="1.10.287.1260">
    <property type="match status" value="1"/>
</dbReference>
<dbReference type="InterPro" id="IPR023408">
    <property type="entry name" value="MscS_beta-dom_sf"/>
</dbReference>
<dbReference type="InterPro" id="IPR000595">
    <property type="entry name" value="cNMP-bd_dom"/>
</dbReference>
<evidence type="ECO:0000256" key="5">
    <source>
        <dbReference type="ARBA" id="ARBA00023136"/>
    </source>
</evidence>
<dbReference type="STRING" id="1453999.AW06_000489"/>
<evidence type="ECO:0000256" key="1">
    <source>
        <dbReference type="ARBA" id="ARBA00004651"/>
    </source>
</evidence>
<evidence type="ECO:0000313" key="9">
    <source>
        <dbReference type="EMBL" id="QLH50064.1"/>
    </source>
</evidence>
<feature type="transmembrane region" description="Helical" evidence="6">
    <location>
        <begin position="42"/>
        <end position="65"/>
    </location>
</feature>
<gene>
    <name evidence="8" type="primary">mscS_1</name>
    <name evidence="8" type="ORF">AW06_000489</name>
    <name evidence="9" type="ORF">HWD57_09940</name>
</gene>